<sequence>MSRLELRWQGDSHWWLDGPSVDLFAQAMTRVPNDLKDHLLSGPVLSDLFFALWFESINGLTVSGASVVSYVKANAPRAARPADKTDPPPPERKRSKHDTLKSIADVKADPKLFEAAIQGLKQYRASPMNAQSAGVKPQDSRDVDAPCTLTWWNQTGGHLLTLHEAQVHPSNILAIKSIPVKHFRTGSTSLAWFFSNGAWAQGEMDGYCIWYAPNGSWFVVNIHCPVQVIGIGTAPYYEVSWSEWGKETFFKPVDEPHMSFDFPRSLGYDIQIKPRSGHSTILVDVIISKSP</sequence>
<dbReference type="AlphaFoldDB" id="A0A9P9HAB2"/>
<organism evidence="2 3">
    <name type="scientific">Fusarium redolens</name>
    <dbReference type="NCBI Taxonomy" id="48865"/>
    <lineage>
        <taxon>Eukaryota</taxon>
        <taxon>Fungi</taxon>
        <taxon>Dikarya</taxon>
        <taxon>Ascomycota</taxon>
        <taxon>Pezizomycotina</taxon>
        <taxon>Sordariomycetes</taxon>
        <taxon>Hypocreomycetidae</taxon>
        <taxon>Hypocreales</taxon>
        <taxon>Nectriaceae</taxon>
        <taxon>Fusarium</taxon>
        <taxon>Fusarium redolens species complex</taxon>
    </lineage>
</organism>
<evidence type="ECO:0000313" key="3">
    <source>
        <dbReference type="Proteomes" id="UP000720189"/>
    </source>
</evidence>
<gene>
    <name evidence="2" type="ORF">BKA55DRAFT_726918</name>
</gene>
<comment type="caution">
    <text evidence="2">The sequence shown here is derived from an EMBL/GenBank/DDBJ whole genome shotgun (WGS) entry which is preliminary data.</text>
</comment>
<dbReference type="EMBL" id="JAGMUX010000007">
    <property type="protein sequence ID" value="KAH7253878.1"/>
    <property type="molecule type" value="Genomic_DNA"/>
</dbReference>
<feature type="compositionally biased region" description="Basic and acidic residues" evidence="1">
    <location>
        <begin position="80"/>
        <end position="99"/>
    </location>
</feature>
<name>A0A9P9HAB2_FUSRE</name>
<protein>
    <submittedName>
        <fullName evidence="2">Uncharacterized protein</fullName>
    </submittedName>
</protein>
<accession>A0A9P9HAB2</accession>
<dbReference type="GeneID" id="70231100"/>
<evidence type="ECO:0000313" key="2">
    <source>
        <dbReference type="EMBL" id="KAH7253878.1"/>
    </source>
</evidence>
<dbReference type="RefSeq" id="XP_046050125.1">
    <property type="nucleotide sequence ID" value="XM_046201146.1"/>
</dbReference>
<reference evidence="2" key="1">
    <citation type="journal article" date="2021" name="Nat. Commun.">
        <title>Genetic determinants of endophytism in the Arabidopsis root mycobiome.</title>
        <authorList>
            <person name="Mesny F."/>
            <person name="Miyauchi S."/>
            <person name="Thiergart T."/>
            <person name="Pickel B."/>
            <person name="Atanasova L."/>
            <person name="Karlsson M."/>
            <person name="Huettel B."/>
            <person name="Barry K.W."/>
            <person name="Haridas S."/>
            <person name="Chen C."/>
            <person name="Bauer D."/>
            <person name="Andreopoulos W."/>
            <person name="Pangilinan J."/>
            <person name="LaButti K."/>
            <person name="Riley R."/>
            <person name="Lipzen A."/>
            <person name="Clum A."/>
            <person name="Drula E."/>
            <person name="Henrissat B."/>
            <person name="Kohler A."/>
            <person name="Grigoriev I.V."/>
            <person name="Martin F.M."/>
            <person name="Hacquard S."/>
        </authorList>
    </citation>
    <scope>NUCLEOTIDE SEQUENCE</scope>
    <source>
        <strain evidence="2">MPI-CAGE-AT-0023</strain>
    </source>
</reference>
<keyword evidence="3" id="KW-1185">Reference proteome</keyword>
<feature type="region of interest" description="Disordered" evidence="1">
    <location>
        <begin position="76"/>
        <end position="99"/>
    </location>
</feature>
<dbReference type="OrthoDB" id="5345730at2759"/>
<proteinExistence type="predicted"/>
<evidence type="ECO:0000256" key="1">
    <source>
        <dbReference type="SAM" id="MobiDB-lite"/>
    </source>
</evidence>
<dbReference type="Proteomes" id="UP000720189">
    <property type="component" value="Unassembled WGS sequence"/>
</dbReference>